<accession>A0ABS0J0Y0</accession>
<dbReference type="Gene3D" id="3.40.640.10">
    <property type="entry name" value="Type I PLP-dependent aspartate aminotransferase-like (Major domain)"/>
    <property type="match status" value="1"/>
</dbReference>
<evidence type="ECO:0000313" key="9">
    <source>
        <dbReference type="Proteomes" id="UP001194469"/>
    </source>
</evidence>
<dbReference type="Gene3D" id="1.20.1340.10">
    <property type="entry name" value="dopa decarboxylase, N-terminal domain"/>
    <property type="match status" value="1"/>
</dbReference>
<keyword evidence="4 6" id="KW-0663">Pyridoxal phosphate</keyword>
<dbReference type="Proteomes" id="UP001194469">
    <property type="component" value="Unassembled WGS sequence"/>
</dbReference>
<dbReference type="Pfam" id="PF00282">
    <property type="entry name" value="Pyridoxal_deC"/>
    <property type="match status" value="1"/>
</dbReference>
<dbReference type="PRINTS" id="PR00800">
    <property type="entry name" value="YHDCRBOXLASE"/>
</dbReference>
<dbReference type="InterPro" id="IPR002129">
    <property type="entry name" value="PyrdxlP-dep_de-COase"/>
</dbReference>
<sequence>MQRHETLDLEDFEALLHRAATMIADRVERIGPCAEGPVVHPATFDELAALIPSDWPEAGAGAHAVLDDVARCIEPYATRIGHPRFLAWITTSPAPAGTLGDIVCTGLNQAPLSFKGGPAATVLEHVVLGWLARLFGLPQAADEGMDGPGGTIVSGGTMANLMGLTVARHTHFPEAATKGLAGIGRTPVLYVSDQGHMSIERSAVLLGLGADNVRAIPSGTDNRMDVAALRAAIAADRAAGLAPFCVVAQAGSVTTGAVDPLPEIADICAAEGLWFHVDAAYGGAAMLTDEGRALLAGIHRADSICVDPHKWFFIPLECGVTLFRSKAQQIATFRARASYLGEENPHDLKNTTFILSRANRALKVWFAFRTYGRERLRRIVTRNMELARHFRDLCAASPEWRVLAPVQLSIACARYVPQGDGWTEEQVDRLQVRLLERLEASGEGFLTPAMVRGRAGVRLCVANHRTSEADIRLLFDLMTTLGRELAAQGPLASPASRTAQPTQPSQTPQV</sequence>
<protein>
    <submittedName>
        <fullName evidence="8">Amino acid decarboxylase</fullName>
    </submittedName>
</protein>
<dbReference type="PANTHER" id="PTHR11999">
    <property type="entry name" value="GROUP II PYRIDOXAL-5-PHOSPHATE DECARBOXYLASE"/>
    <property type="match status" value="1"/>
</dbReference>
<evidence type="ECO:0000313" key="8">
    <source>
        <dbReference type="EMBL" id="MBG3876067.1"/>
    </source>
</evidence>
<feature type="compositionally biased region" description="Low complexity" evidence="7">
    <location>
        <begin position="498"/>
        <end position="510"/>
    </location>
</feature>
<evidence type="ECO:0000256" key="6">
    <source>
        <dbReference type="RuleBase" id="RU000382"/>
    </source>
</evidence>
<evidence type="ECO:0000256" key="7">
    <source>
        <dbReference type="SAM" id="MobiDB-lite"/>
    </source>
</evidence>
<dbReference type="PANTHER" id="PTHR11999:SF70">
    <property type="entry name" value="MIP05841P"/>
    <property type="match status" value="1"/>
</dbReference>
<evidence type="ECO:0000256" key="1">
    <source>
        <dbReference type="ARBA" id="ARBA00001933"/>
    </source>
</evidence>
<keyword evidence="5 6" id="KW-0456">Lyase</keyword>
<gene>
    <name evidence="8" type="ORF">FVW20_03245</name>
</gene>
<dbReference type="InterPro" id="IPR015422">
    <property type="entry name" value="PyrdxlP-dep_Trfase_small"/>
</dbReference>
<evidence type="ECO:0000256" key="2">
    <source>
        <dbReference type="ARBA" id="ARBA00009533"/>
    </source>
</evidence>
<keyword evidence="9" id="KW-1185">Reference proteome</keyword>
<dbReference type="Gene3D" id="3.90.1150.10">
    <property type="entry name" value="Aspartate Aminotransferase, domain 1"/>
    <property type="match status" value="1"/>
</dbReference>
<comment type="cofactor">
    <cofactor evidence="1 6">
        <name>pyridoxal 5'-phosphate</name>
        <dbReference type="ChEBI" id="CHEBI:597326"/>
    </cofactor>
</comment>
<organism evidence="8 9">
    <name type="scientific">Nitratidesulfovibrio oxamicus</name>
    <dbReference type="NCBI Taxonomy" id="32016"/>
    <lineage>
        <taxon>Bacteria</taxon>
        <taxon>Pseudomonadati</taxon>
        <taxon>Thermodesulfobacteriota</taxon>
        <taxon>Desulfovibrionia</taxon>
        <taxon>Desulfovibrionales</taxon>
        <taxon>Desulfovibrionaceae</taxon>
        <taxon>Nitratidesulfovibrio</taxon>
    </lineage>
</organism>
<dbReference type="SUPFAM" id="SSF53383">
    <property type="entry name" value="PLP-dependent transferases"/>
    <property type="match status" value="1"/>
</dbReference>
<reference evidence="8 9" key="1">
    <citation type="submission" date="2019-08" db="EMBL/GenBank/DDBJ databases">
        <authorList>
            <person name="Luo N."/>
        </authorList>
    </citation>
    <scope>NUCLEOTIDE SEQUENCE [LARGE SCALE GENOMIC DNA]</scope>
    <source>
        <strain evidence="8 9">NCIMB 9442</strain>
    </source>
</reference>
<feature type="region of interest" description="Disordered" evidence="7">
    <location>
        <begin position="488"/>
        <end position="510"/>
    </location>
</feature>
<name>A0ABS0J0Y0_9BACT</name>
<evidence type="ECO:0000256" key="3">
    <source>
        <dbReference type="ARBA" id="ARBA00022793"/>
    </source>
</evidence>
<dbReference type="RefSeq" id="WP_196608278.1">
    <property type="nucleotide sequence ID" value="NZ_VRYY01000069.1"/>
</dbReference>
<dbReference type="InterPro" id="IPR015424">
    <property type="entry name" value="PyrdxlP-dep_Trfase"/>
</dbReference>
<evidence type="ECO:0000256" key="5">
    <source>
        <dbReference type="ARBA" id="ARBA00023239"/>
    </source>
</evidence>
<proteinExistence type="inferred from homology"/>
<evidence type="ECO:0000256" key="4">
    <source>
        <dbReference type="ARBA" id="ARBA00022898"/>
    </source>
</evidence>
<dbReference type="EMBL" id="VRYY01000069">
    <property type="protein sequence ID" value="MBG3876067.1"/>
    <property type="molecule type" value="Genomic_DNA"/>
</dbReference>
<keyword evidence="3" id="KW-0210">Decarboxylase</keyword>
<dbReference type="InterPro" id="IPR015421">
    <property type="entry name" value="PyrdxlP-dep_Trfase_major"/>
</dbReference>
<dbReference type="InterPro" id="IPR010977">
    <property type="entry name" value="Aromatic_deC"/>
</dbReference>
<comment type="similarity">
    <text evidence="2 6">Belongs to the group II decarboxylase family.</text>
</comment>
<comment type="caution">
    <text evidence="8">The sequence shown here is derived from an EMBL/GenBank/DDBJ whole genome shotgun (WGS) entry which is preliminary data.</text>
</comment>